<evidence type="ECO:0000313" key="3">
    <source>
        <dbReference type="EMBL" id="SDD67197.1"/>
    </source>
</evidence>
<proteinExistence type="predicted"/>
<evidence type="ECO:0000313" key="4">
    <source>
        <dbReference type="Proteomes" id="UP000199501"/>
    </source>
</evidence>
<dbReference type="Pfam" id="PF22322">
    <property type="entry name" value="DUF6973"/>
    <property type="match status" value="1"/>
</dbReference>
<evidence type="ECO:0000259" key="2">
    <source>
        <dbReference type="Pfam" id="PF22322"/>
    </source>
</evidence>
<protein>
    <recommendedName>
        <fullName evidence="2">DUF6973 domain-containing protein</fullName>
    </recommendedName>
</protein>
<dbReference type="Proteomes" id="UP000199501">
    <property type="component" value="Unassembled WGS sequence"/>
</dbReference>
<name>A0A1G6WPN7_9PSEU</name>
<sequence length="401" mass="43262">MAVPASELVRKAGELTSMAKAVSAATVVATLRSAIRLFDEVPGNPDSLDDLAAAYRNAGAGVQEVGAQAKTVGGTRIPAVWSGRAGNAAARSINWYGSELELGKQVFDVVAEAVGVLAGRLRQLRKEHGEIRQSLTEILNTAEAAGDDEVRLVHQAHLAGPLLSQAGSVLTRAQDAHATTMTALTEPMALPGQLRKPSTWEILQKYQVEPDPDGTVKFPVPKYGKEITKTERDLLDDIGFRGQRDVQEIRQKAIDAANEQFPDKEQQDNHLDAFRHTYANALLARRFGDDWAERFTTAHERLPGNRPDQEAMDLYNNELGRRIAAQHPDAGEDQLKALVKQAIDRGDAVVIDRGGDLQHSDAVPRGQVGRADDEPSERPNADSLGSDSGGSGSTGSGNQEY</sequence>
<dbReference type="InterPro" id="IPR054246">
    <property type="entry name" value="DUF6973"/>
</dbReference>
<reference evidence="4" key="1">
    <citation type="submission" date="2016-10" db="EMBL/GenBank/DDBJ databases">
        <authorList>
            <person name="Varghese N."/>
            <person name="Submissions S."/>
        </authorList>
    </citation>
    <scope>NUCLEOTIDE SEQUENCE [LARGE SCALE GENOMIC DNA]</scope>
    <source>
        <strain evidence="4">IBRC-M 10403</strain>
    </source>
</reference>
<organism evidence="3 4">
    <name type="scientific">Actinokineospora iranica</name>
    <dbReference type="NCBI Taxonomy" id="1271860"/>
    <lineage>
        <taxon>Bacteria</taxon>
        <taxon>Bacillati</taxon>
        <taxon>Actinomycetota</taxon>
        <taxon>Actinomycetes</taxon>
        <taxon>Pseudonocardiales</taxon>
        <taxon>Pseudonocardiaceae</taxon>
        <taxon>Actinokineospora</taxon>
    </lineage>
</organism>
<dbReference type="RefSeq" id="WP_091455604.1">
    <property type="nucleotide sequence ID" value="NZ_FMZZ01000015.1"/>
</dbReference>
<gene>
    <name evidence="3" type="ORF">SAMN05216174_11591</name>
</gene>
<dbReference type="AlphaFoldDB" id="A0A1G6WPN7"/>
<feature type="domain" description="DUF6973" evidence="2">
    <location>
        <begin position="247"/>
        <end position="346"/>
    </location>
</feature>
<keyword evidence="4" id="KW-1185">Reference proteome</keyword>
<feature type="compositionally biased region" description="Basic and acidic residues" evidence="1">
    <location>
        <begin position="370"/>
        <end position="380"/>
    </location>
</feature>
<dbReference type="EMBL" id="FMZZ01000015">
    <property type="protein sequence ID" value="SDD67197.1"/>
    <property type="molecule type" value="Genomic_DNA"/>
</dbReference>
<evidence type="ECO:0000256" key="1">
    <source>
        <dbReference type="SAM" id="MobiDB-lite"/>
    </source>
</evidence>
<dbReference type="OrthoDB" id="1187707at2"/>
<dbReference type="STRING" id="1271860.SAMN05216174_11591"/>
<accession>A0A1G6WPN7</accession>
<feature type="region of interest" description="Disordered" evidence="1">
    <location>
        <begin position="351"/>
        <end position="401"/>
    </location>
</feature>